<gene>
    <name evidence="1" type="ORF">NLS_LOCUS827</name>
</gene>
<keyword evidence="2" id="KW-1185">Reference proteome</keyword>
<evidence type="ECO:0000313" key="2">
    <source>
        <dbReference type="Proteomes" id="UP000277928"/>
    </source>
</evidence>
<name>A0A3P6SBW9_LITSI</name>
<sequence length="71" mass="7736">MPSSLEISLLIPLESGGTHYVTQRNASKVLPVPCATTNLRCRIHASFPEYVETSIVEINKKTHATSTATHS</sequence>
<accession>A0A3P6SBW9</accession>
<protein>
    <submittedName>
        <fullName evidence="1">Uncharacterized protein</fullName>
    </submittedName>
</protein>
<organism evidence="1 2">
    <name type="scientific">Litomosoides sigmodontis</name>
    <name type="common">Filarial nematode worm</name>
    <dbReference type="NCBI Taxonomy" id="42156"/>
    <lineage>
        <taxon>Eukaryota</taxon>
        <taxon>Metazoa</taxon>
        <taxon>Ecdysozoa</taxon>
        <taxon>Nematoda</taxon>
        <taxon>Chromadorea</taxon>
        <taxon>Rhabditida</taxon>
        <taxon>Spirurina</taxon>
        <taxon>Spiruromorpha</taxon>
        <taxon>Filarioidea</taxon>
        <taxon>Onchocercidae</taxon>
        <taxon>Litomosoides</taxon>
    </lineage>
</organism>
<evidence type="ECO:0000313" key="1">
    <source>
        <dbReference type="EMBL" id="VDK69657.1"/>
    </source>
</evidence>
<proteinExistence type="predicted"/>
<dbReference type="Proteomes" id="UP000277928">
    <property type="component" value="Unassembled WGS sequence"/>
</dbReference>
<reference evidence="1 2" key="1">
    <citation type="submission" date="2018-08" db="EMBL/GenBank/DDBJ databases">
        <authorList>
            <person name="Laetsch R D."/>
            <person name="Stevens L."/>
            <person name="Kumar S."/>
            <person name="Blaxter L. M."/>
        </authorList>
    </citation>
    <scope>NUCLEOTIDE SEQUENCE [LARGE SCALE GENOMIC DNA]</scope>
</reference>
<dbReference type="EMBL" id="UYRX01000024">
    <property type="protein sequence ID" value="VDK69657.1"/>
    <property type="molecule type" value="Genomic_DNA"/>
</dbReference>
<dbReference type="AlphaFoldDB" id="A0A3P6SBW9"/>